<keyword evidence="2 6" id="KW-0812">Transmembrane</keyword>
<dbReference type="InterPro" id="IPR021134">
    <property type="entry name" value="Bestrophin-like"/>
</dbReference>
<feature type="compositionally biased region" description="Basic and acidic residues" evidence="7">
    <location>
        <begin position="569"/>
        <end position="578"/>
    </location>
</feature>
<dbReference type="GO" id="GO:0005254">
    <property type="term" value="F:chloride channel activity"/>
    <property type="evidence" value="ECO:0007669"/>
    <property type="project" value="UniProtKB-KW"/>
</dbReference>
<feature type="transmembrane region" description="Helical" evidence="6">
    <location>
        <begin position="26"/>
        <end position="44"/>
    </location>
</feature>
<keyword evidence="6" id="KW-0407">Ion channel</keyword>
<comment type="similarity">
    <text evidence="5 6">Belongs to the anion channel-forming bestrophin (TC 1.A.46) family. Calcium-sensitive chloride channel subfamily.</text>
</comment>
<gene>
    <name evidence="8" type="ORF">AGLY_002356</name>
</gene>
<keyword evidence="4 6" id="KW-0472">Membrane</keyword>
<dbReference type="Proteomes" id="UP000475862">
    <property type="component" value="Unassembled WGS sequence"/>
</dbReference>
<sequence length="683" mass="78348">MSGFIFDNWNRRSSSALRRLRWRGSIYKLVWPDLAAFLFCYYTLNLTYRFALNQQQKRIFESISEYCETYSELIPLSFVLGFYISIIMQRWWDQYCSIPWPDPIAVYVSSHIHGQDERGRLMRRTIMRYVCLGLTMVFSSISPRVKKRFPTLDHFVEAGLLLENEKTIVLDLNDKFPSHSKHWLPVVWAASIVTRARKEGRIRDDFAVKTIIDELNKFRGQCGLLLNYDSISVPLVYTQVVTLAVYSFFITTVMGRQWLDKPIAPLANLKHQTESNSANYNYIDLYFPVFTTLQFFFYMGWLKVAESLINPFGEDDDDFEVNWIIDRNVQVSYLIVDEMHHEHPELIRDQYWDQVFPTELPYTVAAGERERHPEPSTANIAVSDADAEYSMPPKCCDDGQTLVIDYLIRKFRSHRRETFFGRKRFDFAFLLQDDDDANSGIHFVATGGSYKRSNSQLRGRPISSHSSNDHHHHLNNQSVASSLNRVGSVTSILKNLFKRTGGTSAQSAGDGLLSRVSSSNRFPGSSWQSQESLQSSSSKLLQQQFGSVRIADQVIEELDEQMTITAGGRLERRSEKPNVRTVFPPQPPLPNDSASSNLSNITYTEVLSTNDDFGYQDGKKEDTLMRSDSDSSNHHTPSTSSLLFVVEPVVDQSATINNDPPNSRTSSVTYDYETSRRTPDHHD</sequence>
<feature type="compositionally biased region" description="Basic and acidic residues" evidence="7">
    <location>
        <begin position="617"/>
        <end position="633"/>
    </location>
</feature>
<evidence type="ECO:0000313" key="9">
    <source>
        <dbReference type="Proteomes" id="UP000475862"/>
    </source>
</evidence>
<accession>A0A6G0U5Q4</accession>
<evidence type="ECO:0000256" key="7">
    <source>
        <dbReference type="SAM" id="MobiDB-lite"/>
    </source>
</evidence>
<feature type="region of interest" description="Disordered" evidence="7">
    <location>
        <begin position="653"/>
        <end position="683"/>
    </location>
</feature>
<evidence type="ECO:0000256" key="4">
    <source>
        <dbReference type="ARBA" id="ARBA00023136"/>
    </source>
</evidence>
<dbReference type="OrthoDB" id="201595at2759"/>
<keyword evidence="6" id="KW-0868">Chloride</keyword>
<keyword evidence="6" id="KW-0406">Ion transport</keyword>
<feature type="region of interest" description="Disordered" evidence="7">
    <location>
        <begin position="567"/>
        <end position="598"/>
    </location>
</feature>
<feature type="region of interest" description="Disordered" evidence="7">
    <location>
        <begin position="452"/>
        <end position="480"/>
    </location>
</feature>
<evidence type="ECO:0000256" key="5">
    <source>
        <dbReference type="ARBA" id="ARBA00034769"/>
    </source>
</evidence>
<feature type="compositionally biased region" description="Basic and acidic residues" evidence="7">
    <location>
        <begin position="673"/>
        <end position="683"/>
    </location>
</feature>
<comment type="function">
    <text evidence="6">Forms chloride channels.</text>
</comment>
<organism evidence="8 9">
    <name type="scientific">Aphis glycines</name>
    <name type="common">Soybean aphid</name>
    <dbReference type="NCBI Taxonomy" id="307491"/>
    <lineage>
        <taxon>Eukaryota</taxon>
        <taxon>Metazoa</taxon>
        <taxon>Ecdysozoa</taxon>
        <taxon>Arthropoda</taxon>
        <taxon>Hexapoda</taxon>
        <taxon>Insecta</taxon>
        <taxon>Pterygota</taxon>
        <taxon>Neoptera</taxon>
        <taxon>Paraneoptera</taxon>
        <taxon>Hemiptera</taxon>
        <taxon>Sternorrhyncha</taxon>
        <taxon>Aphidomorpha</taxon>
        <taxon>Aphidoidea</taxon>
        <taxon>Aphididae</taxon>
        <taxon>Aphidini</taxon>
        <taxon>Aphis</taxon>
        <taxon>Aphis</taxon>
    </lineage>
</organism>
<reference evidence="8 9" key="1">
    <citation type="submission" date="2019-08" db="EMBL/GenBank/DDBJ databases">
        <title>The genome of the soybean aphid Biotype 1, its phylome, world population structure and adaptation to the North American continent.</title>
        <authorList>
            <person name="Giordano R."/>
            <person name="Donthu R.K."/>
            <person name="Hernandez A.G."/>
            <person name="Wright C.L."/>
            <person name="Zimin A.V."/>
        </authorList>
    </citation>
    <scope>NUCLEOTIDE SEQUENCE [LARGE SCALE GENOMIC DNA]</scope>
    <source>
        <tissue evidence="8">Whole aphids</tissue>
    </source>
</reference>
<dbReference type="PANTHER" id="PTHR10736">
    <property type="entry name" value="BESTROPHIN"/>
    <property type="match status" value="1"/>
</dbReference>
<keyword evidence="9" id="KW-1185">Reference proteome</keyword>
<feature type="transmembrane region" description="Helical" evidence="6">
    <location>
        <begin position="280"/>
        <end position="301"/>
    </location>
</feature>
<feature type="transmembrane region" description="Helical" evidence="6">
    <location>
        <begin position="236"/>
        <end position="259"/>
    </location>
</feature>
<dbReference type="Pfam" id="PF01062">
    <property type="entry name" value="Bestrophin"/>
    <property type="match status" value="1"/>
</dbReference>
<evidence type="ECO:0000256" key="6">
    <source>
        <dbReference type="RuleBase" id="RU363126"/>
    </source>
</evidence>
<name>A0A6G0U5Q4_APHGL</name>
<dbReference type="InterPro" id="IPR000615">
    <property type="entry name" value="Bestrophin"/>
</dbReference>
<keyword evidence="6" id="KW-0869">Chloride channel</keyword>
<evidence type="ECO:0000256" key="1">
    <source>
        <dbReference type="ARBA" id="ARBA00004370"/>
    </source>
</evidence>
<dbReference type="GO" id="GO:0005886">
    <property type="term" value="C:plasma membrane"/>
    <property type="evidence" value="ECO:0007669"/>
    <property type="project" value="UniProtKB-SubCell"/>
</dbReference>
<dbReference type="AlphaFoldDB" id="A0A6G0U5Q4"/>
<feature type="transmembrane region" description="Helical" evidence="6">
    <location>
        <begin position="73"/>
        <end position="92"/>
    </location>
</feature>
<dbReference type="PANTHER" id="PTHR10736:SF65">
    <property type="entry name" value="BESTROPHIN 1, ISOFORM C-RELATED"/>
    <property type="match status" value="1"/>
</dbReference>
<comment type="caution">
    <text evidence="8">The sequence shown here is derived from an EMBL/GenBank/DDBJ whole genome shotgun (WGS) entry which is preliminary data.</text>
</comment>
<keyword evidence="6" id="KW-0813">Transport</keyword>
<dbReference type="GO" id="GO:0034707">
    <property type="term" value="C:chloride channel complex"/>
    <property type="evidence" value="ECO:0007669"/>
    <property type="project" value="UniProtKB-KW"/>
</dbReference>
<keyword evidence="3 6" id="KW-1133">Transmembrane helix</keyword>
<evidence type="ECO:0000313" key="8">
    <source>
        <dbReference type="EMBL" id="KAE9543556.1"/>
    </source>
</evidence>
<dbReference type="EMBL" id="VYZN01000008">
    <property type="protein sequence ID" value="KAE9543556.1"/>
    <property type="molecule type" value="Genomic_DNA"/>
</dbReference>
<proteinExistence type="inferred from homology"/>
<comment type="subcellular location">
    <subcellularLocation>
        <location evidence="6">Cell membrane</location>
        <topology evidence="6">Multi-pass membrane protein</topology>
    </subcellularLocation>
    <subcellularLocation>
        <location evidence="1">Membrane</location>
    </subcellularLocation>
</comment>
<evidence type="ECO:0000256" key="3">
    <source>
        <dbReference type="ARBA" id="ARBA00022989"/>
    </source>
</evidence>
<feature type="compositionally biased region" description="Polar residues" evidence="7">
    <location>
        <begin position="653"/>
        <end position="669"/>
    </location>
</feature>
<feature type="region of interest" description="Disordered" evidence="7">
    <location>
        <begin position="610"/>
        <end position="641"/>
    </location>
</feature>
<feature type="region of interest" description="Disordered" evidence="7">
    <location>
        <begin position="501"/>
        <end position="533"/>
    </location>
</feature>
<evidence type="ECO:0000256" key="2">
    <source>
        <dbReference type="ARBA" id="ARBA00022692"/>
    </source>
</evidence>
<keyword evidence="6" id="KW-1003">Cell membrane</keyword>
<protein>
    <recommendedName>
        <fullName evidence="6">Bestrophin homolog</fullName>
    </recommendedName>
</protein>